<proteinExistence type="predicted"/>
<name>A0ABQ5IDQ9_9ASTR</name>
<dbReference type="SUPFAM" id="SSF53098">
    <property type="entry name" value="Ribonuclease H-like"/>
    <property type="match status" value="1"/>
</dbReference>
<protein>
    <submittedName>
        <fullName evidence="4">Ribonuclease H-like domain-containing protein</fullName>
    </submittedName>
</protein>
<feature type="domain" description="Reverse transcriptase Ty1/copia-type" evidence="3">
    <location>
        <begin position="440"/>
        <end position="536"/>
    </location>
</feature>
<comment type="caution">
    <text evidence="4">The sequence shown here is derived from an EMBL/GenBank/DDBJ whole genome shotgun (WGS) entry which is preliminary data.</text>
</comment>
<evidence type="ECO:0000256" key="1">
    <source>
        <dbReference type="ARBA" id="ARBA00022723"/>
    </source>
</evidence>
<keyword evidence="5" id="KW-1185">Reference proteome</keyword>
<dbReference type="PANTHER" id="PTHR42648">
    <property type="entry name" value="TRANSPOSASE, PUTATIVE-RELATED"/>
    <property type="match status" value="1"/>
</dbReference>
<dbReference type="InterPro" id="IPR013103">
    <property type="entry name" value="RVT_2"/>
</dbReference>
<dbReference type="InterPro" id="IPR036397">
    <property type="entry name" value="RNaseH_sf"/>
</dbReference>
<dbReference type="InterPro" id="IPR039537">
    <property type="entry name" value="Retrotran_Ty1/copia-like"/>
</dbReference>
<accession>A0ABQ5IDQ9</accession>
<evidence type="ECO:0000313" key="4">
    <source>
        <dbReference type="EMBL" id="GJT97523.1"/>
    </source>
</evidence>
<dbReference type="PANTHER" id="PTHR42648:SF28">
    <property type="entry name" value="TRANSPOSON-ENCODED PROTEIN WITH RIBONUCLEASE H-LIKE AND RETROVIRUS ZINC FINGER-LIKE DOMAINS"/>
    <property type="match status" value="1"/>
</dbReference>
<dbReference type="Proteomes" id="UP001151760">
    <property type="component" value="Unassembled WGS sequence"/>
</dbReference>
<evidence type="ECO:0000259" key="3">
    <source>
        <dbReference type="Pfam" id="PF07727"/>
    </source>
</evidence>
<reference evidence="4" key="1">
    <citation type="journal article" date="2022" name="Int. J. Mol. Sci.">
        <title>Draft Genome of Tanacetum Coccineum: Genomic Comparison of Closely Related Tanacetum-Family Plants.</title>
        <authorList>
            <person name="Yamashiro T."/>
            <person name="Shiraishi A."/>
            <person name="Nakayama K."/>
            <person name="Satake H."/>
        </authorList>
    </citation>
    <scope>NUCLEOTIDE SEQUENCE</scope>
</reference>
<keyword evidence="2" id="KW-0378">Hydrolase</keyword>
<dbReference type="EMBL" id="BQNB010020587">
    <property type="protein sequence ID" value="GJT97523.1"/>
    <property type="molecule type" value="Genomic_DNA"/>
</dbReference>
<evidence type="ECO:0000256" key="2">
    <source>
        <dbReference type="ARBA" id="ARBA00022801"/>
    </source>
</evidence>
<evidence type="ECO:0000313" key="5">
    <source>
        <dbReference type="Proteomes" id="UP001151760"/>
    </source>
</evidence>
<gene>
    <name evidence="4" type="ORF">Tco_1093041</name>
</gene>
<dbReference type="InterPro" id="IPR012337">
    <property type="entry name" value="RNaseH-like_sf"/>
</dbReference>
<sequence length="536" mass="60150">MVVTDDVNKSSDDANKHDDIGFSSELNLSFSDTLYLHPNDTSGSPIVTIKLTAFAIIGGEESHRNVTSVGATKPVATAFANKTFDNKSRPSNNNGHSNCTGSNNVTANISLVSLSNEQLSRLINLLNDNDVSSANANMADNVIKNIKGTLFNGSIKANQHMTIVAKFLVNVVDISSLGLTVRHPNGTQPLITKIGDLKINNDITLYDVLVIPEYIVSLLSVHKVARDSKLFVGFDDEKCYIQDLRANKTVGIGNQCNGLYMFDVDNACKIVSNNCISSCYVSKTLWHQRLGHPVDQVLNVLKSTLNLDIHLDVWGPYKVISRDGFRYFLTIVDDFSRAVWVYMLKGKDDVYDSIGELPLYLWHDPSLFHLRVFGCLCYATVLNNQDKRNDDGRVSFYDDGMEFSFVDQNDDEFGATSIDKNTHPEGNVLYETDLVALNRNQTWIITDLPGNRKPICSKWIFKIKYKANGEIKRYKARLVAKCFNQRRCIDFDETFSPIVKMSTVRCLIDISVKNKWPLFQLDINNAFLYGDLDEDV</sequence>
<dbReference type="Gene3D" id="3.30.420.10">
    <property type="entry name" value="Ribonuclease H-like superfamily/Ribonuclease H"/>
    <property type="match status" value="1"/>
</dbReference>
<keyword evidence="1" id="KW-0479">Metal-binding</keyword>
<dbReference type="Pfam" id="PF07727">
    <property type="entry name" value="RVT_2"/>
    <property type="match status" value="1"/>
</dbReference>
<reference evidence="4" key="2">
    <citation type="submission" date="2022-01" db="EMBL/GenBank/DDBJ databases">
        <authorList>
            <person name="Yamashiro T."/>
            <person name="Shiraishi A."/>
            <person name="Satake H."/>
            <person name="Nakayama K."/>
        </authorList>
    </citation>
    <scope>NUCLEOTIDE SEQUENCE</scope>
</reference>
<organism evidence="4 5">
    <name type="scientific">Tanacetum coccineum</name>
    <dbReference type="NCBI Taxonomy" id="301880"/>
    <lineage>
        <taxon>Eukaryota</taxon>
        <taxon>Viridiplantae</taxon>
        <taxon>Streptophyta</taxon>
        <taxon>Embryophyta</taxon>
        <taxon>Tracheophyta</taxon>
        <taxon>Spermatophyta</taxon>
        <taxon>Magnoliopsida</taxon>
        <taxon>eudicotyledons</taxon>
        <taxon>Gunneridae</taxon>
        <taxon>Pentapetalae</taxon>
        <taxon>asterids</taxon>
        <taxon>campanulids</taxon>
        <taxon>Asterales</taxon>
        <taxon>Asteraceae</taxon>
        <taxon>Asteroideae</taxon>
        <taxon>Anthemideae</taxon>
        <taxon>Anthemidinae</taxon>
        <taxon>Tanacetum</taxon>
    </lineage>
</organism>